<accession>A0A9D3U7Z2</accession>
<evidence type="ECO:0000313" key="2">
    <source>
        <dbReference type="Proteomes" id="UP000828251"/>
    </source>
</evidence>
<reference evidence="1 2" key="1">
    <citation type="journal article" date="2021" name="Plant Biotechnol. J.">
        <title>Multi-omics assisted identification of the key and species-specific regulatory components of drought-tolerant mechanisms in Gossypium stocksii.</title>
        <authorList>
            <person name="Yu D."/>
            <person name="Ke L."/>
            <person name="Zhang D."/>
            <person name="Wu Y."/>
            <person name="Sun Y."/>
            <person name="Mei J."/>
            <person name="Sun J."/>
            <person name="Sun Y."/>
        </authorList>
    </citation>
    <scope>NUCLEOTIDE SEQUENCE [LARGE SCALE GENOMIC DNA]</scope>
    <source>
        <strain evidence="2">cv. E1</strain>
        <tissue evidence="1">Leaf</tissue>
    </source>
</reference>
<dbReference type="EMBL" id="JAIQCV010000013">
    <property type="protein sequence ID" value="KAH1031607.1"/>
    <property type="molecule type" value="Genomic_DNA"/>
</dbReference>
<dbReference type="OrthoDB" id="1935089at2759"/>
<dbReference type="Proteomes" id="UP000828251">
    <property type="component" value="Unassembled WGS sequence"/>
</dbReference>
<comment type="caution">
    <text evidence="1">The sequence shown here is derived from an EMBL/GenBank/DDBJ whole genome shotgun (WGS) entry which is preliminary data.</text>
</comment>
<keyword evidence="2" id="KW-1185">Reference proteome</keyword>
<proteinExistence type="predicted"/>
<gene>
    <name evidence="1" type="ORF">J1N35_043781</name>
</gene>
<sequence length="177" mass="20281">MCSGSKLRRFSWSEVGKGNKGFGAKFTDAAVSFSIFLSFSGSHSSSQGLASSYSAFSFCFGDGFCDVGLWCWCIFFKSPFHLHRLCSGFVVHPFTWFQKRQGSFNVKESDHSPILLNTEVLDSMKRPFFPYDSRWDKDEECAEVVKQAWQLNVRGSDLFKVQQKMTNCRVELLKWRS</sequence>
<dbReference type="AlphaFoldDB" id="A0A9D3U7Z2"/>
<name>A0A9D3U7Z2_9ROSI</name>
<protein>
    <submittedName>
        <fullName evidence="1">Uncharacterized protein</fullName>
    </submittedName>
</protein>
<organism evidence="1 2">
    <name type="scientific">Gossypium stocksii</name>
    <dbReference type="NCBI Taxonomy" id="47602"/>
    <lineage>
        <taxon>Eukaryota</taxon>
        <taxon>Viridiplantae</taxon>
        <taxon>Streptophyta</taxon>
        <taxon>Embryophyta</taxon>
        <taxon>Tracheophyta</taxon>
        <taxon>Spermatophyta</taxon>
        <taxon>Magnoliopsida</taxon>
        <taxon>eudicotyledons</taxon>
        <taxon>Gunneridae</taxon>
        <taxon>Pentapetalae</taxon>
        <taxon>rosids</taxon>
        <taxon>malvids</taxon>
        <taxon>Malvales</taxon>
        <taxon>Malvaceae</taxon>
        <taxon>Malvoideae</taxon>
        <taxon>Gossypium</taxon>
    </lineage>
</organism>
<evidence type="ECO:0000313" key="1">
    <source>
        <dbReference type="EMBL" id="KAH1031607.1"/>
    </source>
</evidence>